<comment type="caution">
    <text evidence="1">The sequence shown here is derived from an EMBL/GenBank/DDBJ whole genome shotgun (WGS) entry which is preliminary data.</text>
</comment>
<dbReference type="EMBL" id="JAXOVC010000006">
    <property type="protein sequence ID" value="KAK4500114.1"/>
    <property type="molecule type" value="Genomic_DNA"/>
</dbReference>
<evidence type="ECO:0000313" key="1">
    <source>
        <dbReference type="EMBL" id="KAK4500114.1"/>
    </source>
</evidence>
<sequence length="139" mass="15723">MTSAGGASKWTAAFIQDSWKDVLIGEPNEAAMRETVLKYTTPDVHWTVDGQTFKLDDLSKYCAEFRGRMKSVKVEVHDFITEKQKGLTKLANRHICYFNRADGSTVSNECFQILTINDEGFVTEAVEVARDFDDSRDSK</sequence>
<protein>
    <recommendedName>
        <fullName evidence="3">SnoaL-like domain-containing protein</fullName>
    </recommendedName>
</protein>
<evidence type="ECO:0008006" key="3">
    <source>
        <dbReference type="Google" id="ProtNLM"/>
    </source>
</evidence>
<reference evidence="1 2" key="1">
    <citation type="journal article" date="2023" name="G3 (Bethesda)">
        <title>A chromosome-level genome assembly of Zasmidium syzygii isolated from banana leaves.</title>
        <authorList>
            <person name="van Westerhoven A.C."/>
            <person name="Mehrabi R."/>
            <person name="Talebi R."/>
            <person name="Steentjes M.B.F."/>
            <person name="Corcolon B."/>
            <person name="Chong P.A."/>
            <person name="Kema G.H.J."/>
            <person name="Seidl M.F."/>
        </authorList>
    </citation>
    <scope>NUCLEOTIDE SEQUENCE [LARGE SCALE GENOMIC DNA]</scope>
    <source>
        <strain evidence="1 2">P124</strain>
    </source>
</reference>
<accession>A0ABR0EFF8</accession>
<dbReference type="SUPFAM" id="SSF54427">
    <property type="entry name" value="NTF2-like"/>
    <property type="match status" value="1"/>
</dbReference>
<dbReference type="Gene3D" id="3.10.450.50">
    <property type="match status" value="1"/>
</dbReference>
<organism evidence="1 2">
    <name type="scientific">Zasmidium cellare</name>
    <name type="common">Wine cellar mold</name>
    <name type="synonym">Racodium cellare</name>
    <dbReference type="NCBI Taxonomy" id="395010"/>
    <lineage>
        <taxon>Eukaryota</taxon>
        <taxon>Fungi</taxon>
        <taxon>Dikarya</taxon>
        <taxon>Ascomycota</taxon>
        <taxon>Pezizomycotina</taxon>
        <taxon>Dothideomycetes</taxon>
        <taxon>Dothideomycetidae</taxon>
        <taxon>Mycosphaerellales</taxon>
        <taxon>Mycosphaerellaceae</taxon>
        <taxon>Zasmidium</taxon>
    </lineage>
</organism>
<gene>
    <name evidence="1" type="ORF">PRZ48_008300</name>
</gene>
<keyword evidence="2" id="KW-1185">Reference proteome</keyword>
<dbReference type="Proteomes" id="UP001305779">
    <property type="component" value="Unassembled WGS sequence"/>
</dbReference>
<evidence type="ECO:0000313" key="2">
    <source>
        <dbReference type="Proteomes" id="UP001305779"/>
    </source>
</evidence>
<dbReference type="InterPro" id="IPR032710">
    <property type="entry name" value="NTF2-like_dom_sf"/>
</dbReference>
<name>A0ABR0EFF8_ZASCE</name>
<proteinExistence type="predicted"/>